<evidence type="ECO:0000256" key="1">
    <source>
        <dbReference type="ARBA" id="ARBA00006194"/>
    </source>
</evidence>
<dbReference type="SUPFAM" id="SSF53137">
    <property type="entry name" value="Translational machinery components"/>
    <property type="match status" value="1"/>
</dbReference>
<dbReference type="PROSITE" id="PS00054">
    <property type="entry name" value="RIBOSOMAL_S11"/>
    <property type="match status" value="1"/>
</dbReference>
<keyword evidence="5" id="KW-1185">Reference proteome</keyword>
<dbReference type="InterPro" id="IPR018102">
    <property type="entry name" value="Ribosomal_uS11_CS"/>
</dbReference>
<evidence type="ECO:0000256" key="3">
    <source>
        <dbReference type="ARBA" id="ARBA00023274"/>
    </source>
</evidence>
<sequence>MQRKANDKTTWCYHFMKMDNRTKAQCKACTKSMLRATGGTETKTLGPGAQSALRALARSGLKIGRIEDVTSIPSDCTRRNKAFFVVYAGSNKTNCIQVIRNAAKQGTFEELHKCITDKGATDFGDEKQFNNAFLECLNGDTSNIECCLDKGVTGKCIRICNGTVPQNLEAAEFDDLRVCKSAFPCLNMTSTNANLSNKRLKIYLTYI</sequence>
<dbReference type="AlphaFoldDB" id="A0A915DQ55"/>
<dbReference type="GO" id="GO:0005840">
    <property type="term" value="C:ribosome"/>
    <property type="evidence" value="ECO:0007669"/>
    <property type="project" value="UniProtKB-KW"/>
</dbReference>
<name>A0A915DQ55_9BILA</name>
<dbReference type="Gene3D" id="3.30.420.80">
    <property type="entry name" value="Ribosomal protein S11"/>
    <property type="match status" value="1"/>
</dbReference>
<evidence type="ECO:0000313" key="5">
    <source>
        <dbReference type="Proteomes" id="UP000887574"/>
    </source>
</evidence>
<reference evidence="6" key="1">
    <citation type="submission" date="2022-11" db="UniProtKB">
        <authorList>
            <consortium name="WormBaseParasite"/>
        </authorList>
    </citation>
    <scope>IDENTIFICATION</scope>
</reference>
<keyword evidence="3 4" id="KW-0687">Ribonucleoprotein</keyword>
<dbReference type="InterPro" id="IPR036967">
    <property type="entry name" value="Ribosomal_uS11_sf"/>
</dbReference>
<dbReference type="WBParaSite" id="jg2195">
    <property type="protein sequence ID" value="jg2195"/>
    <property type="gene ID" value="jg2195"/>
</dbReference>
<evidence type="ECO:0000256" key="4">
    <source>
        <dbReference type="RuleBase" id="RU003629"/>
    </source>
</evidence>
<dbReference type="Pfam" id="PF00411">
    <property type="entry name" value="Ribosomal_S11"/>
    <property type="match status" value="1"/>
</dbReference>
<evidence type="ECO:0000313" key="6">
    <source>
        <dbReference type="WBParaSite" id="jg2195"/>
    </source>
</evidence>
<dbReference type="Proteomes" id="UP000887574">
    <property type="component" value="Unplaced"/>
</dbReference>
<dbReference type="PANTHER" id="PTHR11759">
    <property type="entry name" value="40S RIBOSOMAL PROTEIN S14/30S RIBOSOMAL PROTEIN S11"/>
    <property type="match status" value="1"/>
</dbReference>
<proteinExistence type="inferred from homology"/>
<keyword evidence="2 4" id="KW-0689">Ribosomal protein</keyword>
<accession>A0A915DQ55</accession>
<comment type="similarity">
    <text evidence="1 4">Belongs to the universal ribosomal protein uS11 family.</text>
</comment>
<dbReference type="GO" id="GO:1990904">
    <property type="term" value="C:ribonucleoprotein complex"/>
    <property type="evidence" value="ECO:0007669"/>
    <property type="project" value="UniProtKB-KW"/>
</dbReference>
<dbReference type="GO" id="GO:0003735">
    <property type="term" value="F:structural constituent of ribosome"/>
    <property type="evidence" value="ECO:0007669"/>
    <property type="project" value="InterPro"/>
</dbReference>
<dbReference type="GO" id="GO:0006412">
    <property type="term" value="P:translation"/>
    <property type="evidence" value="ECO:0007669"/>
    <property type="project" value="InterPro"/>
</dbReference>
<protein>
    <submittedName>
        <fullName evidence="6">Uncharacterized protein</fullName>
    </submittedName>
</protein>
<evidence type="ECO:0000256" key="2">
    <source>
        <dbReference type="ARBA" id="ARBA00022980"/>
    </source>
</evidence>
<organism evidence="5 6">
    <name type="scientific">Ditylenchus dipsaci</name>
    <dbReference type="NCBI Taxonomy" id="166011"/>
    <lineage>
        <taxon>Eukaryota</taxon>
        <taxon>Metazoa</taxon>
        <taxon>Ecdysozoa</taxon>
        <taxon>Nematoda</taxon>
        <taxon>Chromadorea</taxon>
        <taxon>Rhabditida</taxon>
        <taxon>Tylenchina</taxon>
        <taxon>Tylenchomorpha</taxon>
        <taxon>Sphaerularioidea</taxon>
        <taxon>Anguinidae</taxon>
        <taxon>Anguininae</taxon>
        <taxon>Ditylenchus</taxon>
    </lineage>
</organism>
<dbReference type="InterPro" id="IPR001971">
    <property type="entry name" value="Ribosomal_uS11"/>
</dbReference>